<dbReference type="InterPro" id="IPR017846">
    <property type="entry name" value="Nict_dMeBzImd_PRibTrfase_bact"/>
</dbReference>
<organism evidence="10 11">
    <name type="scientific">Sphaerochaeta pleomorpha (strain ATCC BAA-1885 / DSM 22778 / Grapes)</name>
    <dbReference type="NCBI Taxonomy" id="158190"/>
    <lineage>
        <taxon>Bacteria</taxon>
        <taxon>Pseudomonadati</taxon>
        <taxon>Spirochaetota</taxon>
        <taxon>Spirochaetia</taxon>
        <taxon>Spirochaetales</taxon>
        <taxon>Sphaerochaetaceae</taxon>
        <taxon>Sphaerochaeta</taxon>
    </lineage>
</organism>
<dbReference type="InterPro" id="IPR036087">
    <property type="entry name" value="Nict_dMeBzImd_PRibTrfase_sf"/>
</dbReference>
<dbReference type="InterPro" id="IPR003200">
    <property type="entry name" value="Nict_dMeBzImd_PRibTrfase"/>
</dbReference>
<comment type="similarity">
    <text evidence="2">Belongs to the CobT family.</text>
</comment>
<evidence type="ECO:0000256" key="1">
    <source>
        <dbReference type="ARBA" id="ARBA00005049"/>
    </source>
</evidence>
<dbReference type="Proteomes" id="UP000005632">
    <property type="component" value="Chromosome"/>
</dbReference>
<keyword evidence="7 10" id="KW-0808">Transferase</keyword>
<dbReference type="AlphaFoldDB" id="G8QSJ9"/>
<dbReference type="GO" id="GO:0008939">
    <property type="term" value="F:nicotinate-nucleotide-dimethylbenzimidazole phosphoribosyltransferase activity"/>
    <property type="evidence" value="ECO:0007669"/>
    <property type="project" value="UniProtKB-UniRule"/>
</dbReference>
<evidence type="ECO:0000256" key="2">
    <source>
        <dbReference type="ARBA" id="ARBA00007110"/>
    </source>
</evidence>
<evidence type="ECO:0000256" key="5">
    <source>
        <dbReference type="ARBA" id="ARBA00022573"/>
    </source>
</evidence>
<comment type="pathway">
    <text evidence="1">Nucleoside biosynthesis; alpha-ribazole biosynthesis; alpha-ribazole from 5,6-dimethylbenzimidazole: step 1/2.</text>
</comment>
<dbReference type="CDD" id="cd02439">
    <property type="entry name" value="DMB-PRT_CobT"/>
    <property type="match status" value="1"/>
</dbReference>
<dbReference type="GO" id="GO:0009236">
    <property type="term" value="P:cobalamin biosynthetic process"/>
    <property type="evidence" value="ECO:0007669"/>
    <property type="project" value="UniProtKB-UniRule"/>
</dbReference>
<keyword evidence="5" id="KW-0169">Cobalamin biosynthesis</keyword>
<dbReference type="InterPro" id="IPR023195">
    <property type="entry name" value="Nict_dMeBzImd_PRibTrfase_N"/>
</dbReference>
<dbReference type="SUPFAM" id="SSF52733">
    <property type="entry name" value="Nicotinate mononucleotide:5,6-dimethylbenzimidazole phosphoribosyltransferase (CobT)"/>
    <property type="match status" value="1"/>
</dbReference>
<evidence type="ECO:0000256" key="9">
    <source>
        <dbReference type="NCBIfam" id="TIGR03160"/>
    </source>
</evidence>
<dbReference type="PANTHER" id="PTHR43463">
    <property type="entry name" value="NICOTINATE-NUCLEOTIDE--DIMETHYLBENZIMIDAZOLE PHOSPHORIBOSYLTRANSFERASE"/>
    <property type="match status" value="1"/>
</dbReference>
<evidence type="ECO:0000256" key="7">
    <source>
        <dbReference type="ARBA" id="ARBA00022679"/>
    </source>
</evidence>
<sequence>MSVPPVDRNKKELYVAQLLGKAMPPHSLGVLAELAVKLALINPKPLRKPALILFAGDHGIAEEAVTHSPQEITWQQCVNFAHGGGACSLFARCNAVELTVVDVGVDHVFTQEDLVLDQKVSFGTKNFLKEPAMTQAQCTQAMEKGRILVREKRQAGFDVIAFGEMGVANTTSASALASALTGYAPFEVTGKGSGISEAELLHKQEVIEKAIARYPTDDALELLACLGGFELAAIAGGILEACELGLPVLLDGFITTAAALVSCALEPNCKSYLIPCHVSGMHGHSLLLHYLGLDSPILDLGMQLGEGTGSLVAWPIVALASRILPEMTSFSEGKVTDSTEILSRIGLV</sequence>
<evidence type="ECO:0000313" key="11">
    <source>
        <dbReference type="Proteomes" id="UP000005632"/>
    </source>
</evidence>
<evidence type="ECO:0000256" key="4">
    <source>
        <dbReference type="ARBA" id="ARBA00015486"/>
    </source>
</evidence>
<dbReference type="RefSeq" id="WP_014269809.1">
    <property type="nucleotide sequence ID" value="NC_016633.1"/>
</dbReference>
<dbReference type="Gene3D" id="3.40.50.10210">
    <property type="match status" value="1"/>
</dbReference>
<evidence type="ECO:0000256" key="6">
    <source>
        <dbReference type="ARBA" id="ARBA00022676"/>
    </source>
</evidence>
<dbReference type="EC" id="2.4.2.21" evidence="3 9"/>
<name>G8QSJ9_SPHPG</name>
<gene>
    <name evidence="10" type="ordered locus">SpiGrapes_1140</name>
</gene>
<evidence type="ECO:0000256" key="8">
    <source>
        <dbReference type="ARBA" id="ARBA00047340"/>
    </source>
</evidence>
<dbReference type="EMBL" id="CP003155">
    <property type="protein sequence ID" value="AEV28960.1"/>
    <property type="molecule type" value="Genomic_DNA"/>
</dbReference>
<reference evidence="10 11" key="1">
    <citation type="submission" date="2011-11" db="EMBL/GenBank/DDBJ databases">
        <title>Complete sequence of Spirochaeta sp. grapes.</title>
        <authorList>
            <consortium name="US DOE Joint Genome Institute"/>
            <person name="Lucas S."/>
            <person name="Han J."/>
            <person name="Lapidus A."/>
            <person name="Cheng J.-F."/>
            <person name="Goodwin L."/>
            <person name="Pitluck S."/>
            <person name="Peters L."/>
            <person name="Ovchinnikova G."/>
            <person name="Munk A.C."/>
            <person name="Detter J.C."/>
            <person name="Han C."/>
            <person name="Tapia R."/>
            <person name="Land M."/>
            <person name="Hauser L."/>
            <person name="Kyrpides N."/>
            <person name="Ivanova N."/>
            <person name="Pagani I."/>
            <person name="Ritalahtilisa K."/>
            <person name="Loeffler F."/>
            <person name="Woyke T."/>
        </authorList>
    </citation>
    <scope>NUCLEOTIDE SEQUENCE [LARGE SCALE GENOMIC DNA]</scope>
    <source>
        <strain evidence="11">ATCC BAA-1885 / DSM 22778 / Grapes</strain>
    </source>
</reference>
<dbReference type="STRING" id="158190.SpiGrapes_1140"/>
<protein>
    <recommendedName>
        <fullName evidence="4 9">Nicotinate-nucleotide--dimethylbenzimidazole phosphoribosyltransferase</fullName>
        <ecNumber evidence="3 9">2.4.2.21</ecNumber>
    </recommendedName>
</protein>
<evidence type="ECO:0000256" key="3">
    <source>
        <dbReference type="ARBA" id="ARBA00011991"/>
    </source>
</evidence>
<dbReference type="eggNOG" id="COG2038">
    <property type="taxonomic scope" value="Bacteria"/>
</dbReference>
<dbReference type="HOGENOM" id="CLU_002982_0_0_12"/>
<dbReference type="Gene3D" id="1.10.1610.10">
    <property type="match status" value="1"/>
</dbReference>
<dbReference type="UniPathway" id="UPA00061">
    <property type="reaction ID" value="UER00516"/>
</dbReference>
<dbReference type="OrthoDB" id="9781491at2"/>
<dbReference type="NCBIfam" id="TIGR03160">
    <property type="entry name" value="cobT_DBIPRT"/>
    <property type="match status" value="1"/>
</dbReference>
<proteinExistence type="inferred from homology"/>
<keyword evidence="11" id="KW-1185">Reference proteome</keyword>
<dbReference type="Pfam" id="PF02277">
    <property type="entry name" value="DBI_PRT"/>
    <property type="match status" value="1"/>
</dbReference>
<keyword evidence="6 10" id="KW-0328">Glycosyltransferase</keyword>
<accession>G8QSJ9</accession>
<comment type="catalytic activity">
    <reaction evidence="8">
        <text>5,6-dimethylbenzimidazole + nicotinate beta-D-ribonucleotide = alpha-ribazole 5'-phosphate + nicotinate + H(+)</text>
        <dbReference type="Rhea" id="RHEA:11196"/>
        <dbReference type="ChEBI" id="CHEBI:15378"/>
        <dbReference type="ChEBI" id="CHEBI:15890"/>
        <dbReference type="ChEBI" id="CHEBI:32544"/>
        <dbReference type="ChEBI" id="CHEBI:57502"/>
        <dbReference type="ChEBI" id="CHEBI:57918"/>
        <dbReference type="EC" id="2.4.2.21"/>
    </reaction>
</comment>
<dbReference type="NCBIfam" id="NF000996">
    <property type="entry name" value="PRK00105.1"/>
    <property type="match status" value="1"/>
</dbReference>
<evidence type="ECO:0000313" key="10">
    <source>
        <dbReference type="EMBL" id="AEV28960.1"/>
    </source>
</evidence>
<dbReference type="KEGG" id="sgp:SpiGrapes_1140"/>
<dbReference type="FunFam" id="3.40.50.10210:FF:000001">
    <property type="entry name" value="Nicotinate-nucleotide--dimethylbenzimidazole phosphoribosyltransferase"/>
    <property type="match status" value="1"/>
</dbReference>
<dbReference type="PANTHER" id="PTHR43463:SF1">
    <property type="entry name" value="NICOTINATE-NUCLEOTIDE--DIMETHYLBENZIMIDAZOLE PHOSPHORIBOSYLTRANSFERASE"/>
    <property type="match status" value="1"/>
</dbReference>